<gene>
    <name evidence="2" type="ORF">H7F16_02715</name>
</gene>
<evidence type="ECO:0000313" key="3">
    <source>
        <dbReference type="Proteomes" id="UP000555411"/>
    </source>
</evidence>
<evidence type="ECO:0000313" key="2">
    <source>
        <dbReference type="EMBL" id="MBC2834400.1"/>
    </source>
</evidence>
<evidence type="ECO:0008006" key="4">
    <source>
        <dbReference type="Google" id="ProtNLM"/>
    </source>
</evidence>
<keyword evidence="3" id="KW-1185">Reference proteome</keyword>
<feature type="region of interest" description="Disordered" evidence="1">
    <location>
        <begin position="18"/>
        <end position="101"/>
    </location>
</feature>
<proteinExistence type="predicted"/>
<feature type="compositionally biased region" description="Low complexity" evidence="1">
    <location>
        <begin position="37"/>
        <end position="69"/>
    </location>
</feature>
<reference evidence="2 3" key="1">
    <citation type="journal article" date="2017" name="Int. J. Syst. Evol. Microbiol.">
        <title>Gemmobacter straminiformis sp. nov., isolated from an artificial fountain.</title>
        <authorList>
            <person name="Kang J.Y."/>
            <person name="Kim M.J."/>
            <person name="Chun J."/>
            <person name="Son K.P."/>
            <person name="Jahng K.Y."/>
        </authorList>
    </citation>
    <scope>NUCLEOTIDE SEQUENCE [LARGE SCALE GENOMIC DNA]</scope>
    <source>
        <strain evidence="2 3">CAM-8</strain>
    </source>
</reference>
<dbReference type="Proteomes" id="UP000555411">
    <property type="component" value="Unassembled WGS sequence"/>
</dbReference>
<organism evidence="2 3">
    <name type="scientific">Paragemmobacter straminiformis</name>
    <dbReference type="NCBI Taxonomy" id="2045119"/>
    <lineage>
        <taxon>Bacteria</taxon>
        <taxon>Pseudomonadati</taxon>
        <taxon>Pseudomonadota</taxon>
        <taxon>Alphaproteobacteria</taxon>
        <taxon>Rhodobacterales</taxon>
        <taxon>Paracoccaceae</taxon>
        <taxon>Paragemmobacter</taxon>
    </lineage>
</organism>
<dbReference type="EMBL" id="JACLQD010000001">
    <property type="protein sequence ID" value="MBC2834400.1"/>
    <property type="molecule type" value="Genomic_DNA"/>
</dbReference>
<dbReference type="Pfam" id="PF06347">
    <property type="entry name" value="SH3_4"/>
    <property type="match status" value="2"/>
</dbReference>
<dbReference type="AlphaFoldDB" id="A0A842I3E5"/>
<name>A0A842I3E5_9RHOB</name>
<accession>A0A842I3E5</accession>
<comment type="caution">
    <text evidence="2">The sequence shown here is derived from an EMBL/GenBank/DDBJ whole genome shotgun (WGS) entry which is preliminary data.</text>
</comment>
<dbReference type="InterPro" id="IPR010466">
    <property type="entry name" value="DUF1058"/>
</dbReference>
<protein>
    <recommendedName>
        <fullName evidence="4">SH3-like domain-containing protein</fullName>
    </recommendedName>
</protein>
<evidence type="ECO:0000256" key="1">
    <source>
        <dbReference type="SAM" id="MobiDB-lite"/>
    </source>
</evidence>
<sequence>MQAVALVVTLGLIGVAAAEELGSKRPAPRPESLTATGESAAPLPSAEAGAAKPAPALAAPKPQPAVAKPRVPPRDPTRGTVTNLPLPRYVSLKGNEGNARRGPGLTHRIDWVFTRAGMPLRITAEYEHWRRVEDAEGAGGWVHYSLLSGVRSALVAQDLADFRDGPSDDAAVLFQAERNVVGWIQECEPEWCRLSIDGEKGWVRKTALWGVDAGEVIE</sequence>